<feature type="transmembrane region" description="Helical" evidence="1">
    <location>
        <begin position="43"/>
        <end position="59"/>
    </location>
</feature>
<dbReference type="EMBL" id="RYYR01000002">
    <property type="protein sequence ID" value="RUL56570.1"/>
    <property type="molecule type" value="Genomic_DNA"/>
</dbReference>
<evidence type="ECO:0000313" key="2">
    <source>
        <dbReference type="EMBL" id="RUL56570.1"/>
    </source>
</evidence>
<keyword evidence="3" id="KW-1185">Reference proteome</keyword>
<dbReference type="InterPro" id="IPR025618">
    <property type="entry name" value="YtpI"/>
</dbReference>
<keyword evidence="1" id="KW-0812">Transmembrane</keyword>
<dbReference type="Proteomes" id="UP000287910">
    <property type="component" value="Unassembled WGS sequence"/>
</dbReference>
<evidence type="ECO:0000256" key="1">
    <source>
        <dbReference type="SAM" id="Phobius"/>
    </source>
</evidence>
<evidence type="ECO:0008006" key="4">
    <source>
        <dbReference type="Google" id="ProtNLM"/>
    </source>
</evidence>
<feature type="transmembrane region" description="Helical" evidence="1">
    <location>
        <begin position="65"/>
        <end position="83"/>
    </location>
</feature>
<evidence type="ECO:0000313" key="3">
    <source>
        <dbReference type="Proteomes" id="UP000287910"/>
    </source>
</evidence>
<organism evidence="2 3">
    <name type="scientific">Lysinibacillus antri</name>
    <dbReference type="NCBI Taxonomy" id="2498145"/>
    <lineage>
        <taxon>Bacteria</taxon>
        <taxon>Bacillati</taxon>
        <taxon>Bacillota</taxon>
        <taxon>Bacilli</taxon>
        <taxon>Bacillales</taxon>
        <taxon>Bacillaceae</taxon>
        <taxon>Lysinibacillus</taxon>
    </lineage>
</organism>
<comment type="caution">
    <text evidence="2">The sequence shown here is derived from an EMBL/GenBank/DDBJ whole genome shotgun (WGS) entry which is preliminary data.</text>
</comment>
<accession>A0A3S0P8D9</accession>
<dbReference type="Pfam" id="PF14007">
    <property type="entry name" value="YtpI"/>
    <property type="match status" value="1"/>
</dbReference>
<reference evidence="2 3" key="1">
    <citation type="submission" date="2018-12" db="EMBL/GenBank/DDBJ databases">
        <title>Lysinibacillus antri sp. nov., isolated from a cave soil.</title>
        <authorList>
            <person name="Narsing Rao M.P."/>
            <person name="Zhang H."/>
            <person name="Dong Z.-Y."/>
            <person name="Niu X.-K."/>
            <person name="Zhang K."/>
            <person name="Fang B.-Z."/>
            <person name="Kang Y.-Q."/>
            <person name="Xiao M."/>
            <person name="Li W.-J."/>
        </authorList>
    </citation>
    <scope>NUCLEOTIDE SEQUENCE [LARGE SCALE GENOMIC DNA]</scope>
    <source>
        <strain evidence="2 3">SYSU K30002</strain>
    </source>
</reference>
<name>A0A3S0P8D9_9BACI</name>
<protein>
    <recommendedName>
        <fullName evidence="4">YtpI-like protein</fullName>
    </recommendedName>
</protein>
<keyword evidence="1" id="KW-0472">Membrane</keyword>
<feature type="transmembrane region" description="Helical" evidence="1">
    <location>
        <begin position="6"/>
        <end position="22"/>
    </location>
</feature>
<proteinExistence type="predicted"/>
<dbReference type="AlphaFoldDB" id="A0A3S0P8D9"/>
<keyword evidence="1" id="KW-1133">Transmembrane helix</keyword>
<gene>
    <name evidence="2" type="ORF">EK386_01975</name>
</gene>
<sequence>MMFFNFFFLTLIILSFVAYFYFKTKQFRATLPIRKKWYKAQSGVALGCFLISFGCNAGVVHPTLVGYGIGAIFVIFGFMYAFSQFKRVRHEGRFVKEEYELNK</sequence>